<organism evidence="4 5">
    <name type="scientific">Clytia hemisphaerica</name>
    <dbReference type="NCBI Taxonomy" id="252671"/>
    <lineage>
        <taxon>Eukaryota</taxon>
        <taxon>Metazoa</taxon>
        <taxon>Cnidaria</taxon>
        <taxon>Hydrozoa</taxon>
        <taxon>Hydroidolina</taxon>
        <taxon>Leptothecata</taxon>
        <taxon>Obeliida</taxon>
        <taxon>Clytiidae</taxon>
        <taxon>Clytia</taxon>
    </lineage>
</organism>
<feature type="disulfide bond" evidence="1">
    <location>
        <begin position="146"/>
        <end position="159"/>
    </location>
</feature>
<feature type="disulfide bond" evidence="1">
    <location>
        <begin position="189"/>
        <end position="202"/>
    </location>
</feature>
<evidence type="ECO:0000256" key="1">
    <source>
        <dbReference type="PROSITE-ProRule" id="PRU01005"/>
    </source>
</evidence>
<dbReference type="Pfam" id="PF01549">
    <property type="entry name" value="ShK"/>
    <property type="match status" value="2"/>
</dbReference>
<evidence type="ECO:0000313" key="5">
    <source>
        <dbReference type="Proteomes" id="UP000594262"/>
    </source>
</evidence>
<dbReference type="SMART" id="SM00254">
    <property type="entry name" value="ShKT"/>
    <property type="match status" value="2"/>
</dbReference>
<dbReference type="AlphaFoldDB" id="A0A7M5X261"/>
<protein>
    <recommendedName>
        <fullName evidence="3">ShKT domain-containing protein</fullName>
    </recommendedName>
</protein>
<evidence type="ECO:0000256" key="2">
    <source>
        <dbReference type="SAM" id="SignalP"/>
    </source>
</evidence>
<dbReference type="InterPro" id="IPR003582">
    <property type="entry name" value="ShKT_dom"/>
</dbReference>
<dbReference type="GeneID" id="136800521"/>
<keyword evidence="2" id="KW-0732">Signal</keyword>
<accession>A0A7M5X261</accession>
<dbReference type="Proteomes" id="UP000594262">
    <property type="component" value="Unplaced"/>
</dbReference>
<proteinExistence type="predicted"/>
<feature type="domain" description="ShKT" evidence="3">
    <location>
        <begin position="132"/>
        <end position="162"/>
    </location>
</feature>
<name>A0A7M5X261_9CNID</name>
<sequence>MESTMKLFYMFVLFMTIVSLTQGRHLRKNKSRQFTGMLASPEVVVQEKKEAKKISSSLSSLKLNKVPHRIYLAGNEIIEGFNEQLTKNHVDMRFTYELVEPKLCEMFNPPFGCCWDNRTVALGPNGQGCPACKNKKKSCRKWKDQCGSELVKDICPETCGMCPKPKVAKCQDEPSQKDYCPLYARFSLCKSKQIRKNCRHSCGACDE</sequence>
<feature type="disulfide bond" evidence="1">
    <location>
        <begin position="180"/>
        <end position="198"/>
    </location>
</feature>
<reference evidence="4" key="1">
    <citation type="submission" date="2021-01" db="UniProtKB">
        <authorList>
            <consortium name="EnsemblMetazoa"/>
        </authorList>
    </citation>
    <scope>IDENTIFICATION</scope>
</reference>
<feature type="domain" description="ShKT" evidence="3">
    <location>
        <begin position="170"/>
        <end position="205"/>
    </location>
</feature>
<feature type="signal peptide" evidence="2">
    <location>
        <begin position="1"/>
        <end position="23"/>
    </location>
</feature>
<evidence type="ECO:0000259" key="3">
    <source>
        <dbReference type="PROSITE" id="PS51670"/>
    </source>
</evidence>
<dbReference type="EnsemblMetazoa" id="CLYHEMT016813.1">
    <property type="protein sequence ID" value="CLYHEMP016813.1"/>
    <property type="gene ID" value="CLYHEMG016813"/>
</dbReference>
<dbReference type="OrthoDB" id="10471963at2759"/>
<feature type="chain" id="PRO_5029657142" description="ShKT domain-containing protein" evidence="2">
    <location>
        <begin position="24"/>
        <end position="207"/>
    </location>
</feature>
<comment type="caution">
    <text evidence="1">Lacks conserved residue(s) required for the propagation of feature annotation.</text>
</comment>
<keyword evidence="1" id="KW-1015">Disulfide bond</keyword>
<evidence type="ECO:0000313" key="4">
    <source>
        <dbReference type="EnsemblMetazoa" id="CLYHEMP016813.1"/>
    </source>
</evidence>
<dbReference type="RefSeq" id="XP_066913284.1">
    <property type="nucleotide sequence ID" value="XM_067057183.1"/>
</dbReference>
<keyword evidence="5" id="KW-1185">Reference proteome</keyword>
<dbReference type="PROSITE" id="PS51670">
    <property type="entry name" value="SHKT"/>
    <property type="match status" value="2"/>
</dbReference>